<keyword evidence="1" id="KW-0238">DNA-binding</keyword>
<protein>
    <submittedName>
        <fullName evidence="2">TetR/AcrR family transcriptional regulator</fullName>
    </submittedName>
</protein>
<dbReference type="SUPFAM" id="SSF46689">
    <property type="entry name" value="Homeodomain-like"/>
    <property type="match status" value="1"/>
</dbReference>
<name>A0A1C3SLU3_STRMC</name>
<dbReference type="InterPro" id="IPR001647">
    <property type="entry name" value="HTH_TetR"/>
</dbReference>
<dbReference type="EMBL" id="PEBM01000002">
    <property type="protein sequence ID" value="PHV59122.1"/>
    <property type="molecule type" value="Genomic_DNA"/>
</dbReference>
<dbReference type="InterPro" id="IPR039532">
    <property type="entry name" value="TetR_C_Firmicutes"/>
</dbReference>
<dbReference type="AlphaFoldDB" id="A0A1C3SLU3"/>
<dbReference type="Pfam" id="PF14278">
    <property type="entry name" value="TetR_C_8"/>
    <property type="match status" value="1"/>
</dbReference>
<gene>
    <name evidence="2" type="ORF">CS010_00340</name>
</gene>
<dbReference type="InterPro" id="IPR009057">
    <property type="entry name" value="Homeodomain-like_sf"/>
</dbReference>
<proteinExistence type="predicted"/>
<dbReference type="InterPro" id="IPR050624">
    <property type="entry name" value="HTH-type_Tx_Regulator"/>
</dbReference>
<dbReference type="PANTHER" id="PTHR43479:SF11">
    <property type="entry name" value="ACREF_ENVCD OPERON REPRESSOR-RELATED"/>
    <property type="match status" value="1"/>
</dbReference>
<dbReference type="Pfam" id="PF00440">
    <property type="entry name" value="TetR_N"/>
    <property type="match status" value="1"/>
</dbReference>
<evidence type="ECO:0000313" key="3">
    <source>
        <dbReference type="Proteomes" id="UP000222913"/>
    </source>
</evidence>
<dbReference type="PROSITE" id="PS50977">
    <property type="entry name" value="HTH_TETR_2"/>
    <property type="match status" value="1"/>
</dbReference>
<organism evidence="2 3">
    <name type="scientific">Streptococcus macedonicus</name>
    <name type="common">Streptococcus gallolyticus macedonicus</name>
    <dbReference type="NCBI Taxonomy" id="59310"/>
    <lineage>
        <taxon>Bacteria</taxon>
        <taxon>Bacillati</taxon>
        <taxon>Bacillota</taxon>
        <taxon>Bacilli</taxon>
        <taxon>Lactobacillales</taxon>
        <taxon>Streptococcaceae</taxon>
        <taxon>Streptococcus</taxon>
    </lineage>
</organism>
<accession>A0A1C3SLU3</accession>
<dbReference type="OMA" id="AIDYNFE"/>
<dbReference type="RefSeq" id="WP_014294022.1">
    <property type="nucleotide sequence ID" value="NZ_FLZS01000002.1"/>
</dbReference>
<dbReference type="GO" id="GO:0003677">
    <property type="term" value="F:DNA binding"/>
    <property type="evidence" value="ECO:0007669"/>
    <property type="project" value="UniProtKB-UniRule"/>
</dbReference>
<dbReference type="PANTHER" id="PTHR43479">
    <property type="entry name" value="ACREF/ENVCD OPERON REPRESSOR-RELATED"/>
    <property type="match status" value="1"/>
</dbReference>
<sequence>MTEKTISQKSLQNLQVSNKESRKLTRESLETALLLLLLEKKPLNQITISELVAKAGVSRNAFYRNYKSKEAILESILTQIVRRIFRGIKNFNLKTQLSQAWLFILTEAKKEANVLRMIFEQHLEKLLTSIVSKRLKAYQRFKKKHDSRYTNSFWSNAIISVLSNWVADDMRIPAEEVAAIGLPLFL</sequence>
<evidence type="ECO:0000256" key="1">
    <source>
        <dbReference type="ARBA" id="ARBA00023125"/>
    </source>
</evidence>
<evidence type="ECO:0000313" key="2">
    <source>
        <dbReference type="EMBL" id="PHV59122.1"/>
    </source>
</evidence>
<dbReference type="Gene3D" id="1.10.357.10">
    <property type="entry name" value="Tetracycline Repressor, domain 2"/>
    <property type="match status" value="1"/>
</dbReference>
<dbReference type="Proteomes" id="UP000222913">
    <property type="component" value="Unassembled WGS sequence"/>
</dbReference>
<comment type="caution">
    <text evidence="2">The sequence shown here is derived from an EMBL/GenBank/DDBJ whole genome shotgun (WGS) entry which is preliminary data.</text>
</comment>
<reference evidence="2 3" key="1">
    <citation type="submission" date="2017-10" db="EMBL/GenBank/DDBJ databases">
        <title>Whole-genome sequence of three Streptococcus macedonicus strains isolated from Italian cheeses of the Veneto region.</title>
        <authorList>
            <person name="Treu L."/>
            <person name="De Diego-Diaz B."/>
            <person name="Papadimitriou K."/>
            <person name="Tsakalidou E."/>
            <person name="Corich V."/>
            <person name="Giacomini A."/>
        </authorList>
    </citation>
    <scope>NUCLEOTIDE SEQUENCE [LARGE SCALE GENOMIC DNA]</scope>
    <source>
        <strain evidence="2 3">27MV</strain>
    </source>
</reference>